<keyword evidence="5 7" id="KW-0733">Signal recognition particle</keyword>
<evidence type="ECO:0000256" key="4">
    <source>
        <dbReference type="ARBA" id="ARBA00022884"/>
    </source>
</evidence>
<gene>
    <name evidence="8" type="ORF">CYY_004005</name>
</gene>
<evidence type="ECO:0000256" key="7">
    <source>
        <dbReference type="RuleBase" id="RU368100"/>
    </source>
</evidence>
<sequence>MVFLDNDSFLTSLNKLYQATTKKGSVWVTMKRYVDSDSNFATKKAERKHPKLGEEENKCLVRATNGKKKISTIVLVKDIQSFQQSYKNILLVNLNNLKQVPKEKKKPSSSQRKMTP</sequence>
<evidence type="ECO:0000256" key="1">
    <source>
        <dbReference type="ARBA" id="ARBA00004496"/>
    </source>
</evidence>
<comment type="caution">
    <text evidence="8">The sequence shown here is derived from an EMBL/GenBank/DDBJ whole genome shotgun (WGS) entry which is preliminary data.</text>
</comment>
<keyword evidence="3 7" id="KW-0963">Cytoplasm</keyword>
<comment type="function">
    <text evidence="7">Component of the signal recognition particle (SRP) complex, a ribonucleoprotein complex that mediates the cotranslational targeting of secretory and membrane proteins to the endoplasmic reticulum (ER). SRP9 together with SRP14 and the Alu portion of the SRP RNA, constitutes the elongation arrest domain of SRP. The complex of SRP9 and SRP14 is required for SRP RNA binding.</text>
</comment>
<comment type="subcellular location">
    <subcellularLocation>
        <location evidence="1 7">Cytoplasm</location>
    </subcellularLocation>
</comment>
<dbReference type="Gene3D" id="3.30.720.10">
    <property type="entry name" value="Signal recognition particle alu RNA binding heterodimer, srp9/1"/>
    <property type="match status" value="1"/>
</dbReference>
<dbReference type="PANTHER" id="PTHR12013">
    <property type="entry name" value="SIGNAL RECOGNITION PARTICLE 14 KD PROTEIN"/>
    <property type="match status" value="1"/>
</dbReference>
<evidence type="ECO:0000256" key="3">
    <source>
        <dbReference type="ARBA" id="ARBA00022490"/>
    </source>
</evidence>
<dbReference type="GO" id="GO:0030942">
    <property type="term" value="F:endoplasmic reticulum signal peptide binding"/>
    <property type="evidence" value="ECO:0007669"/>
    <property type="project" value="UniProtKB-UniRule"/>
</dbReference>
<dbReference type="InterPro" id="IPR009018">
    <property type="entry name" value="Signal_recog_particle_SRP9/14"/>
</dbReference>
<organism evidence="8 9">
    <name type="scientific">Polysphondylium violaceum</name>
    <dbReference type="NCBI Taxonomy" id="133409"/>
    <lineage>
        <taxon>Eukaryota</taxon>
        <taxon>Amoebozoa</taxon>
        <taxon>Evosea</taxon>
        <taxon>Eumycetozoa</taxon>
        <taxon>Dictyostelia</taxon>
        <taxon>Dictyosteliales</taxon>
        <taxon>Dictyosteliaceae</taxon>
        <taxon>Polysphondylium</taxon>
    </lineage>
</organism>
<dbReference type="GO" id="GO:0006614">
    <property type="term" value="P:SRP-dependent cotranslational protein targeting to membrane"/>
    <property type="evidence" value="ECO:0007669"/>
    <property type="project" value="UniProtKB-UniRule"/>
</dbReference>
<dbReference type="SUPFAM" id="SSF54762">
    <property type="entry name" value="Signal recognition particle alu RNA binding heterodimer, SRP9/14"/>
    <property type="match status" value="1"/>
</dbReference>
<proteinExistence type="inferred from homology"/>
<name>A0A8J4PW35_9MYCE</name>
<dbReference type="GO" id="GO:0005786">
    <property type="term" value="C:signal recognition particle, endoplasmic reticulum targeting"/>
    <property type="evidence" value="ECO:0007669"/>
    <property type="project" value="UniProtKB-UniRule"/>
</dbReference>
<evidence type="ECO:0000313" key="9">
    <source>
        <dbReference type="Proteomes" id="UP000695562"/>
    </source>
</evidence>
<dbReference type="InterPro" id="IPR003210">
    <property type="entry name" value="Signal_recog_particle_SRP14"/>
</dbReference>
<evidence type="ECO:0000313" key="8">
    <source>
        <dbReference type="EMBL" id="KAF2074691.1"/>
    </source>
</evidence>
<comment type="subunit">
    <text evidence="7">Heterodimer with SRP9; binds RNA as heterodimer. Component of a signal recognition particle (SRP) complex that consists of a 7SL RNA molecule of 300 nucleotides and six protein subunits: SRP72, SRP68, SRP54, SRP19, SRP14 and SRP9.</text>
</comment>
<dbReference type="FunFam" id="3.30.720.10:FF:000003">
    <property type="entry name" value="Signal recognition particle 14"/>
    <property type="match status" value="1"/>
</dbReference>
<evidence type="ECO:0000256" key="5">
    <source>
        <dbReference type="ARBA" id="ARBA00023135"/>
    </source>
</evidence>
<evidence type="ECO:0000256" key="6">
    <source>
        <dbReference type="ARBA" id="ARBA00023274"/>
    </source>
</evidence>
<dbReference type="OrthoDB" id="19209at2759"/>
<reference evidence="8" key="1">
    <citation type="submission" date="2020-01" db="EMBL/GenBank/DDBJ databases">
        <title>Development of genomics and gene disruption for Polysphondylium violaceum indicates a role for the polyketide synthase stlB in stalk morphogenesis.</title>
        <authorList>
            <person name="Narita B."/>
            <person name="Kawabe Y."/>
            <person name="Kin K."/>
            <person name="Saito T."/>
            <person name="Gibbs R."/>
            <person name="Kuspa A."/>
            <person name="Muzny D."/>
            <person name="Queller D."/>
            <person name="Richards S."/>
            <person name="Strassman J."/>
            <person name="Sucgang R."/>
            <person name="Worley K."/>
            <person name="Schaap P."/>
        </authorList>
    </citation>
    <scope>NUCLEOTIDE SEQUENCE</scope>
    <source>
        <strain evidence="8">QSvi11</strain>
    </source>
</reference>
<protein>
    <recommendedName>
        <fullName evidence="7">Signal recognition particle 14 kDa protein</fullName>
        <shortName evidence="7">SRP14</shortName>
    </recommendedName>
</protein>
<evidence type="ECO:0000256" key="2">
    <source>
        <dbReference type="ARBA" id="ARBA00010349"/>
    </source>
</evidence>
<comment type="similarity">
    <text evidence="2 7">Belongs to the SRP14 family.</text>
</comment>
<dbReference type="AlphaFoldDB" id="A0A8J4PW35"/>
<keyword evidence="9" id="KW-1185">Reference proteome</keyword>
<accession>A0A8J4PW35</accession>
<keyword evidence="6 7" id="KW-0687">Ribonucleoprotein</keyword>
<dbReference type="GO" id="GO:0008312">
    <property type="term" value="F:7S RNA binding"/>
    <property type="evidence" value="ECO:0007669"/>
    <property type="project" value="UniProtKB-UniRule"/>
</dbReference>
<dbReference type="Pfam" id="PF02290">
    <property type="entry name" value="SRP14"/>
    <property type="match status" value="1"/>
</dbReference>
<keyword evidence="4 7" id="KW-0694">RNA-binding</keyword>
<dbReference type="Proteomes" id="UP000695562">
    <property type="component" value="Unassembled WGS sequence"/>
</dbReference>
<dbReference type="EMBL" id="AJWJ01000134">
    <property type="protein sequence ID" value="KAF2074691.1"/>
    <property type="molecule type" value="Genomic_DNA"/>
</dbReference>